<proteinExistence type="evidence at transcript level"/>
<protein>
    <submittedName>
        <fullName evidence="1">SP110 nuclear body protein variant 24</fullName>
    </submittedName>
</protein>
<reference evidence="1" key="1">
    <citation type="journal article" date="2016" name="Mol. Genet. Genomics">
        <title>Molecular characterization of Sp110 gene in pigs.</title>
        <authorList>
            <person name="Li L.Z."/>
            <person name="Wang Q.S."/>
            <person name="Han L.X."/>
            <person name="Wang J.K."/>
            <person name="Shao S.Y."/>
            <person name="Wang L."/>
            <person name="Liu D."/>
            <person name="Yang X.Q."/>
        </authorList>
    </citation>
    <scope>NUCLEOTIDE SEQUENCE</scope>
</reference>
<evidence type="ECO:0000313" key="1">
    <source>
        <dbReference type="EMBL" id="AGP75635.1"/>
    </source>
</evidence>
<accession>S5AAU4</accession>
<dbReference type="EMBL" id="KC811326">
    <property type="protein sequence ID" value="AGP75635.1"/>
    <property type="molecule type" value="mRNA"/>
</dbReference>
<gene>
    <name evidence="1" type="primary">SP110</name>
</gene>
<organism evidence="1">
    <name type="scientific">Sus scrofa</name>
    <name type="common">Pig</name>
    <dbReference type="NCBI Taxonomy" id="9823"/>
    <lineage>
        <taxon>Eukaryota</taxon>
        <taxon>Metazoa</taxon>
        <taxon>Chordata</taxon>
        <taxon>Craniata</taxon>
        <taxon>Vertebrata</taxon>
        <taxon>Euteleostomi</taxon>
        <taxon>Mammalia</taxon>
        <taxon>Eutheria</taxon>
        <taxon>Laurasiatheria</taxon>
        <taxon>Artiodactyla</taxon>
        <taxon>Suina</taxon>
        <taxon>Suidae</taxon>
        <taxon>Sus</taxon>
    </lineage>
</organism>
<dbReference type="AlphaFoldDB" id="S5AAU4"/>
<sequence length="21" mass="2495">MAVSVSRRITWPGRCCRRSSW</sequence>
<name>S5AAU4_PIG</name>